<name>A0ABW2NLC7_9BACL</name>
<organism evidence="1 2">
    <name type="scientific">Fictibacillus iocasae</name>
    <dbReference type="NCBI Taxonomy" id="2715437"/>
    <lineage>
        <taxon>Bacteria</taxon>
        <taxon>Bacillati</taxon>
        <taxon>Bacillota</taxon>
        <taxon>Bacilli</taxon>
        <taxon>Bacillales</taxon>
        <taxon>Fictibacillaceae</taxon>
        <taxon>Fictibacillus</taxon>
    </lineage>
</organism>
<evidence type="ECO:0000313" key="2">
    <source>
        <dbReference type="Proteomes" id="UP001596549"/>
    </source>
</evidence>
<dbReference type="Proteomes" id="UP001596549">
    <property type="component" value="Unassembled WGS sequence"/>
</dbReference>
<proteinExistence type="predicted"/>
<keyword evidence="2" id="KW-1185">Reference proteome</keyword>
<protein>
    <recommendedName>
        <fullName evidence="3">DUF1257 domain-containing protein</fullName>
    </recommendedName>
</protein>
<evidence type="ECO:0000313" key="1">
    <source>
        <dbReference type="EMBL" id="MFC7371417.1"/>
    </source>
</evidence>
<dbReference type="RefSeq" id="WP_379747966.1">
    <property type="nucleotide sequence ID" value="NZ_JBHTCP010000013.1"/>
</dbReference>
<sequence>MSIELVLIPVAIAVSQYTSDQLEKRKEKNQSFVLPSYMKDETLLQQALEQYGCHTVMVDEQNLSIHTGAHQMVFYKNEENIFDLAADSSVSREDAEEFLHQIQDEYTRILQQETYQKLLQRAERQGYVLESEEITETNSIVLTFKV</sequence>
<dbReference type="EMBL" id="JBHTCP010000013">
    <property type="protein sequence ID" value="MFC7371417.1"/>
    <property type="molecule type" value="Genomic_DNA"/>
</dbReference>
<accession>A0ABW2NLC7</accession>
<evidence type="ECO:0008006" key="3">
    <source>
        <dbReference type="Google" id="ProtNLM"/>
    </source>
</evidence>
<gene>
    <name evidence="1" type="ORF">ACFQPF_06995</name>
</gene>
<comment type="caution">
    <text evidence="1">The sequence shown here is derived from an EMBL/GenBank/DDBJ whole genome shotgun (WGS) entry which is preliminary data.</text>
</comment>
<reference evidence="2" key="1">
    <citation type="journal article" date="2019" name="Int. J. Syst. Evol. Microbiol.">
        <title>The Global Catalogue of Microorganisms (GCM) 10K type strain sequencing project: providing services to taxonomists for standard genome sequencing and annotation.</title>
        <authorList>
            <consortium name="The Broad Institute Genomics Platform"/>
            <consortium name="The Broad Institute Genome Sequencing Center for Infectious Disease"/>
            <person name="Wu L."/>
            <person name="Ma J."/>
        </authorList>
    </citation>
    <scope>NUCLEOTIDE SEQUENCE [LARGE SCALE GENOMIC DNA]</scope>
    <source>
        <strain evidence="2">NBRC 106396</strain>
    </source>
</reference>